<protein>
    <recommendedName>
        <fullName evidence="6">PHD-type domain-containing protein</fullName>
    </recommendedName>
</protein>
<feature type="domain" description="PHD-type" evidence="6">
    <location>
        <begin position="3"/>
        <end position="56"/>
    </location>
</feature>
<feature type="coiled-coil region" evidence="5">
    <location>
        <begin position="112"/>
        <end position="188"/>
    </location>
</feature>
<accession>A0A8S1A940</accession>
<dbReference type="InterPro" id="IPR013083">
    <property type="entry name" value="Znf_RING/FYVE/PHD"/>
</dbReference>
<evidence type="ECO:0000256" key="5">
    <source>
        <dbReference type="SAM" id="Coils"/>
    </source>
</evidence>
<evidence type="ECO:0000256" key="1">
    <source>
        <dbReference type="ARBA" id="ARBA00022723"/>
    </source>
</evidence>
<comment type="caution">
    <text evidence="7">The sequence shown here is derived from an EMBL/GenBank/DDBJ whole genome shotgun (WGS) entry which is preliminary data.</text>
</comment>
<evidence type="ECO:0000313" key="7">
    <source>
        <dbReference type="EMBL" id="CAB3240921.1"/>
    </source>
</evidence>
<sequence length="235" mass="27018">MSNHNCHDCKASLKHSEKIVCSNPSCGKQYHYLCVNISAENHKKQRNWKCPSCTKTQLRDNNNGTPTQSLGPTNTVADCDNTTTRRHISQNTDLAKYVLRSEIANIIRFEIRNALNEEFTTMRQEIRHFEESLKFLSSQHGEVTVTLKTYAEEAKLLRNENNSLQIKIKDMESRLIQMEQDARQNNLEVNGLPEHKTENLTKMILQMSKVVSYPVSESEIIACTRVQKKNHIQTA</sequence>
<dbReference type="InterPro" id="IPR019787">
    <property type="entry name" value="Znf_PHD-finger"/>
</dbReference>
<keyword evidence="2 4" id="KW-0863">Zinc-finger</keyword>
<evidence type="ECO:0000256" key="3">
    <source>
        <dbReference type="ARBA" id="ARBA00022833"/>
    </source>
</evidence>
<evidence type="ECO:0000313" key="8">
    <source>
        <dbReference type="Proteomes" id="UP000494106"/>
    </source>
</evidence>
<dbReference type="InterPro" id="IPR019786">
    <property type="entry name" value="Zinc_finger_PHD-type_CS"/>
</dbReference>
<dbReference type="PROSITE" id="PS01359">
    <property type="entry name" value="ZF_PHD_1"/>
    <property type="match status" value="1"/>
</dbReference>
<name>A0A8S1A940_ARCPL</name>
<keyword evidence="1" id="KW-0479">Metal-binding</keyword>
<dbReference type="AlphaFoldDB" id="A0A8S1A940"/>
<dbReference type="OrthoDB" id="7479742at2759"/>
<evidence type="ECO:0000259" key="6">
    <source>
        <dbReference type="PROSITE" id="PS50016"/>
    </source>
</evidence>
<dbReference type="InterPro" id="IPR001965">
    <property type="entry name" value="Znf_PHD"/>
</dbReference>
<keyword evidence="3" id="KW-0862">Zinc</keyword>
<gene>
    <name evidence="7" type="ORF">APLA_LOCUS8404</name>
</gene>
<dbReference type="InterPro" id="IPR011011">
    <property type="entry name" value="Znf_FYVE_PHD"/>
</dbReference>
<dbReference type="Gene3D" id="3.30.40.10">
    <property type="entry name" value="Zinc/RING finger domain, C3HC4 (zinc finger)"/>
    <property type="match status" value="1"/>
</dbReference>
<evidence type="ECO:0000256" key="4">
    <source>
        <dbReference type="PROSITE-ProRule" id="PRU00146"/>
    </source>
</evidence>
<proteinExistence type="predicted"/>
<dbReference type="PROSITE" id="PS50016">
    <property type="entry name" value="ZF_PHD_2"/>
    <property type="match status" value="1"/>
</dbReference>
<reference evidence="7 8" key="1">
    <citation type="submission" date="2020-04" db="EMBL/GenBank/DDBJ databases">
        <authorList>
            <person name="Wallbank WR R."/>
            <person name="Pardo Diaz C."/>
            <person name="Kozak K."/>
            <person name="Martin S."/>
            <person name="Jiggins C."/>
            <person name="Moest M."/>
            <person name="Warren A I."/>
            <person name="Byers J.R.P. K."/>
            <person name="Montejo-Kovacevich G."/>
            <person name="Yen C E."/>
        </authorList>
    </citation>
    <scope>NUCLEOTIDE SEQUENCE [LARGE SCALE GENOMIC DNA]</scope>
</reference>
<organism evidence="7 8">
    <name type="scientific">Arctia plantaginis</name>
    <name type="common">Wood tiger moth</name>
    <name type="synonym">Phalaena plantaginis</name>
    <dbReference type="NCBI Taxonomy" id="874455"/>
    <lineage>
        <taxon>Eukaryota</taxon>
        <taxon>Metazoa</taxon>
        <taxon>Ecdysozoa</taxon>
        <taxon>Arthropoda</taxon>
        <taxon>Hexapoda</taxon>
        <taxon>Insecta</taxon>
        <taxon>Pterygota</taxon>
        <taxon>Neoptera</taxon>
        <taxon>Endopterygota</taxon>
        <taxon>Lepidoptera</taxon>
        <taxon>Glossata</taxon>
        <taxon>Ditrysia</taxon>
        <taxon>Noctuoidea</taxon>
        <taxon>Erebidae</taxon>
        <taxon>Arctiinae</taxon>
        <taxon>Arctia</taxon>
    </lineage>
</organism>
<keyword evidence="5" id="KW-0175">Coiled coil</keyword>
<dbReference type="EMBL" id="CADEBC010000507">
    <property type="protein sequence ID" value="CAB3240921.1"/>
    <property type="molecule type" value="Genomic_DNA"/>
</dbReference>
<evidence type="ECO:0000256" key="2">
    <source>
        <dbReference type="ARBA" id="ARBA00022771"/>
    </source>
</evidence>
<dbReference type="SMART" id="SM00249">
    <property type="entry name" value="PHD"/>
    <property type="match status" value="1"/>
</dbReference>
<dbReference type="Proteomes" id="UP000494106">
    <property type="component" value="Unassembled WGS sequence"/>
</dbReference>
<keyword evidence="8" id="KW-1185">Reference proteome</keyword>
<dbReference type="GO" id="GO:0008270">
    <property type="term" value="F:zinc ion binding"/>
    <property type="evidence" value="ECO:0007669"/>
    <property type="project" value="UniProtKB-KW"/>
</dbReference>
<dbReference type="SUPFAM" id="SSF57903">
    <property type="entry name" value="FYVE/PHD zinc finger"/>
    <property type="match status" value="1"/>
</dbReference>